<keyword evidence="3" id="KW-0233">DNA recombination</keyword>
<keyword evidence="1" id="KW-0229">DNA integration</keyword>
<feature type="domain" description="Core-binding (CB)" evidence="7">
    <location>
        <begin position="126"/>
        <end position="230"/>
    </location>
</feature>
<evidence type="ECO:0000259" key="7">
    <source>
        <dbReference type="PROSITE" id="PS51900"/>
    </source>
</evidence>
<dbReference type="EMBL" id="SJJR01000016">
    <property type="protein sequence ID" value="TCB94454.1"/>
    <property type="molecule type" value="Genomic_DNA"/>
</dbReference>
<accession>A0A4R0GBH6</accession>
<evidence type="ECO:0000256" key="3">
    <source>
        <dbReference type="ARBA" id="ARBA00023172"/>
    </source>
</evidence>
<dbReference type="GO" id="GO:0015074">
    <property type="term" value="P:DNA integration"/>
    <property type="evidence" value="ECO:0007669"/>
    <property type="project" value="UniProtKB-KW"/>
</dbReference>
<dbReference type="PROSITE" id="PS51898">
    <property type="entry name" value="TYR_RECOMBINASE"/>
    <property type="match status" value="1"/>
</dbReference>
<evidence type="ECO:0000256" key="5">
    <source>
        <dbReference type="SAM" id="MobiDB-lite"/>
    </source>
</evidence>
<dbReference type="Gene3D" id="1.10.150.130">
    <property type="match status" value="1"/>
</dbReference>
<dbReference type="PANTHER" id="PTHR30349:SF91">
    <property type="entry name" value="INTA PROTEIN"/>
    <property type="match status" value="1"/>
</dbReference>
<reference evidence="8 9" key="1">
    <citation type="submission" date="2019-02" db="EMBL/GenBank/DDBJ databases">
        <title>Jishengella sp. nov., isolated from a root of Zingiber montanum.</title>
        <authorList>
            <person name="Kuncharoen N."/>
            <person name="Kudo T."/>
            <person name="Masahiro Y."/>
            <person name="Ohkuma M."/>
            <person name="Tanasupawat S."/>
        </authorList>
    </citation>
    <scope>NUCLEOTIDE SEQUENCE [LARGE SCALE GENOMIC DNA]</scope>
    <source>
        <strain evidence="8 9">PLAI 1-1</strain>
    </source>
</reference>
<dbReference type="InterPro" id="IPR044068">
    <property type="entry name" value="CB"/>
</dbReference>
<dbReference type="OrthoDB" id="9805859at2"/>
<dbReference type="InterPro" id="IPR010998">
    <property type="entry name" value="Integrase_recombinase_N"/>
</dbReference>
<feature type="region of interest" description="Disordered" evidence="5">
    <location>
        <begin position="472"/>
        <end position="526"/>
    </location>
</feature>
<dbReference type="CDD" id="cd01189">
    <property type="entry name" value="INT_ICEBs1_C_like"/>
    <property type="match status" value="1"/>
</dbReference>
<dbReference type="PROSITE" id="PS51900">
    <property type="entry name" value="CB"/>
    <property type="match status" value="1"/>
</dbReference>
<dbReference type="GO" id="GO:0003677">
    <property type="term" value="F:DNA binding"/>
    <property type="evidence" value="ECO:0007669"/>
    <property type="project" value="UniProtKB-UniRule"/>
</dbReference>
<dbReference type="PANTHER" id="PTHR30349">
    <property type="entry name" value="PHAGE INTEGRASE-RELATED"/>
    <property type="match status" value="1"/>
</dbReference>
<keyword evidence="9" id="KW-1185">Reference proteome</keyword>
<dbReference type="Gene3D" id="1.10.443.10">
    <property type="entry name" value="Intergrase catalytic core"/>
    <property type="match status" value="1"/>
</dbReference>
<dbReference type="SUPFAM" id="SSF56349">
    <property type="entry name" value="DNA breaking-rejoining enzymes"/>
    <property type="match status" value="1"/>
</dbReference>
<organism evidence="8 9">
    <name type="scientific">Micromonospora zingiberis</name>
    <dbReference type="NCBI Taxonomy" id="2053011"/>
    <lineage>
        <taxon>Bacteria</taxon>
        <taxon>Bacillati</taxon>
        <taxon>Actinomycetota</taxon>
        <taxon>Actinomycetes</taxon>
        <taxon>Micromonosporales</taxon>
        <taxon>Micromonosporaceae</taxon>
        <taxon>Micromonospora</taxon>
    </lineage>
</organism>
<dbReference type="Proteomes" id="UP000292274">
    <property type="component" value="Unassembled WGS sequence"/>
</dbReference>
<evidence type="ECO:0000256" key="1">
    <source>
        <dbReference type="ARBA" id="ARBA00022908"/>
    </source>
</evidence>
<gene>
    <name evidence="8" type="ORF">E0H26_21295</name>
</gene>
<dbReference type="Pfam" id="PF14659">
    <property type="entry name" value="Phage_int_SAM_3"/>
    <property type="match status" value="1"/>
</dbReference>
<keyword evidence="2 4" id="KW-0238">DNA-binding</keyword>
<evidence type="ECO:0000256" key="2">
    <source>
        <dbReference type="ARBA" id="ARBA00023125"/>
    </source>
</evidence>
<protein>
    <submittedName>
        <fullName evidence="8">Site-specific integrase</fullName>
    </submittedName>
</protein>
<dbReference type="AlphaFoldDB" id="A0A4R0GBH6"/>
<evidence type="ECO:0000259" key="6">
    <source>
        <dbReference type="PROSITE" id="PS51898"/>
    </source>
</evidence>
<comment type="caution">
    <text evidence="8">The sequence shown here is derived from an EMBL/GenBank/DDBJ whole genome shotgun (WGS) entry which is preliminary data.</text>
</comment>
<proteinExistence type="predicted"/>
<sequence length="603" mass="67464">MSRGSPFKSCSCRDENKNKIGAACPRLRRACGAWSAAHGTWGYRIELPVQPDGKRWQLRRFGFATREAALVDRSRAQSLLELAGDDTTVGNDIARMLKDTKSGRPFPDRDSVVRRVRAGLVASAAMTLGDYLWQWHASRRKIQPTTLVSYETHIRVHLVPHLGHIPIDRLRVGHLQSMFDSISDRNLQIDIARCSDDVQVRASVRGVRRTGPATMQRIRATLRKALNDAIRTHRLIEFNPAAYVELPSVQAPRARVWTSAAMQQWKETGLRPSSVMVWTPEQAGAFLDHVEDHDVFVYPIVALILHRGLRRGEALGLRESDVDLEGRTVTITQQLTTVGYRPVIKIVKSYAGDRIIALDASTTTALRIYQERRERRQADAAWPKTGLFFVQPDGRQWHPEQVSDRFERLVARSGLPPIRLHDLRHCAATFLKASGSDLKDIQEVLGLSSITVAANTYTSVVHELESERAKAEAASALVPRRSGAVVGTSARHPQEDDSGGPPGTRTPNLWIKSPRGLNNPNLKQRSHLRKRSLKLSSMDLRHPLGARMLATCRYLERERPRVQLRGVTAQLSRKTAQSAGVRWGVISCIATTRPLHLLCANEA</sequence>
<dbReference type="InterPro" id="IPR050090">
    <property type="entry name" value="Tyrosine_recombinase_XerCD"/>
</dbReference>
<dbReference type="InterPro" id="IPR013762">
    <property type="entry name" value="Integrase-like_cat_sf"/>
</dbReference>
<dbReference type="InterPro" id="IPR002104">
    <property type="entry name" value="Integrase_catalytic"/>
</dbReference>
<dbReference type="InterPro" id="IPR011010">
    <property type="entry name" value="DNA_brk_join_enz"/>
</dbReference>
<dbReference type="Pfam" id="PF00589">
    <property type="entry name" value="Phage_integrase"/>
    <property type="match status" value="1"/>
</dbReference>
<feature type="domain" description="Tyr recombinase" evidence="6">
    <location>
        <begin position="273"/>
        <end position="470"/>
    </location>
</feature>
<evidence type="ECO:0000313" key="8">
    <source>
        <dbReference type="EMBL" id="TCB94454.1"/>
    </source>
</evidence>
<evidence type="ECO:0000256" key="4">
    <source>
        <dbReference type="PROSITE-ProRule" id="PRU01248"/>
    </source>
</evidence>
<dbReference type="GO" id="GO:0006310">
    <property type="term" value="P:DNA recombination"/>
    <property type="evidence" value="ECO:0007669"/>
    <property type="project" value="UniProtKB-KW"/>
</dbReference>
<name>A0A4R0GBH6_9ACTN</name>
<evidence type="ECO:0000313" key="9">
    <source>
        <dbReference type="Proteomes" id="UP000292274"/>
    </source>
</evidence>
<dbReference type="InterPro" id="IPR004107">
    <property type="entry name" value="Integrase_SAM-like_N"/>
</dbReference>